<protein>
    <submittedName>
        <fullName evidence="8">Mitogen-activated protein kinase kinase kinase 2 isoform X2</fullName>
    </submittedName>
</protein>
<dbReference type="SUPFAM" id="SSF56112">
    <property type="entry name" value="Protein kinase-like (PK-like)"/>
    <property type="match status" value="1"/>
</dbReference>
<keyword evidence="1" id="KW-0723">Serine/threonine-protein kinase</keyword>
<dbReference type="GeneID" id="100214693"/>
<name>A0ABM4BYS7_HYDVU</name>
<dbReference type="PANTHER" id="PTHR11584:SF369">
    <property type="entry name" value="MITOGEN-ACTIVATED PROTEIN KINASE KINASE KINASE 19-RELATED"/>
    <property type="match status" value="1"/>
</dbReference>
<dbReference type="SMART" id="SM00220">
    <property type="entry name" value="S_TKc"/>
    <property type="match status" value="1"/>
</dbReference>
<reference evidence="8" key="1">
    <citation type="submission" date="2025-08" db="UniProtKB">
        <authorList>
            <consortium name="RefSeq"/>
        </authorList>
    </citation>
    <scope>IDENTIFICATION</scope>
</reference>
<keyword evidence="3" id="KW-0547">Nucleotide-binding</keyword>
<proteinExistence type="predicted"/>
<dbReference type="PRINTS" id="PR00109">
    <property type="entry name" value="TYRKINASE"/>
</dbReference>
<dbReference type="InterPro" id="IPR011009">
    <property type="entry name" value="Kinase-like_dom_sf"/>
</dbReference>
<accession>A0ABM4BYS7</accession>
<evidence type="ECO:0000259" key="6">
    <source>
        <dbReference type="PROSITE" id="PS50011"/>
    </source>
</evidence>
<keyword evidence="7" id="KW-1185">Reference proteome</keyword>
<dbReference type="InterPro" id="IPR000719">
    <property type="entry name" value="Prot_kinase_dom"/>
</dbReference>
<keyword evidence="5" id="KW-0067">ATP-binding</keyword>
<dbReference type="InterPro" id="IPR008271">
    <property type="entry name" value="Ser/Thr_kinase_AS"/>
</dbReference>
<keyword evidence="4 8" id="KW-0418">Kinase</keyword>
<gene>
    <name evidence="8" type="primary">LOC100214693</name>
</gene>
<dbReference type="PROSITE" id="PS50011">
    <property type="entry name" value="PROTEIN_KINASE_DOM"/>
    <property type="match status" value="1"/>
</dbReference>
<dbReference type="PIRSF" id="PIRSF000654">
    <property type="entry name" value="Integrin-linked_kinase"/>
    <property type="match status" value="1"/>
</dbReference>
<feature type="domain" description="Protein kinase" evidence="6">
    <location>
        <begin position="14"/>
        <end position="278"/>
    </location>
</feature>
<dbReference type="Gene3D" id="1.10.510.10">
    <property type="entry name" value="Transferase(Phosphotransferase) domain 1"/>
    <property type="match status" value="1"/>
</dbReference>
<evidence type="ECO:0000256" key="1">
    <source>
        <dbReference type="ARBA" id="ARBA00022527"/>
    </source>
</evidence>
<dbReference type="Proteomes" id="UP001652625">
    <property type="component" value="Chromosome 05"/>
</dbReference>
<evidence type="ECO:0000256" key="3">
    <source>
        <dbReference type="ARBA" id="ARBA00022741"/>
    </source>
</evidence>
<evidence type="ECO:0000313" key="7">
    <source>
        <dbReference type="Proteomes" id="UP001652625"/>
    </source>
</evidence>
<dbReference type="PANTHER" id="PTHR11584">
    <property type="entry name" value="SERINE/THREONINE PROTEIN KINASE"/>
    <property type="match status" value="1"/>
</dbReference>
<evidence type="ECO:0000256" key="5">
    <source>
        <dbReference type="ARBA" id="ARBA00022840"/>
    </source>
</evidence>
<dbReference type="Pfam" id="PF00069">
    <property type="entry name" value="Pkinase"/>
    <property type="match status" value="1"/>
</dbReference>
<dbReference type="RefSeq" id="XP_065654332.1">
    <property type="nucleotide sequence ID" value="XM_065798260.1"/>
</dbReference>
<dbReference type="InterPro" id="IPR001245">
    <property type="entry name" value="Ser-Thr/Tyr_kinase_cat_dom"/>
</dbReference>
<dbReference type="PROSITE" id="PS00108">
    <property type="entry name" value="PROTEIN_KINASE_ST"/>
    <property type="match status" value="1"/>
</dbReference>
<evidence type="ECO:0000256" key="2">
    <source>
        <dbReference type="ARBA" id="ARBA00022679"/>
    </source>
</evidence>
<organism evidence="7 8">
    <name type="scientific">Hydra vulgaris</name>
    <name type="common">Hydra</name>
    <name type="synonym">Hydra attenuata</name>
    <dbReference type="NCBI Taxonomy" id="6087"/>
    <lineage>
        <taxon>Eukaryota</taxon>
        <taxon>Metazoa</taxon>
        <taxon>Cnidaria</taxon>
        <taxon>Hydrozoa</taxon>
        <taxon>Hydroidolina</taxon>
        <taxon>Anthoathecata</taxon>
        <taxon>Aplanulata</taxon>
        <taxon>Hydridae</taxon>
        <taxon>Hydra</taxon>
    </lineage>
</organism>
<keyword evidence="2" id="KW-0808">Transferase</keyword>
<evidence type="ECO:0000313" key="8">
    <source>
        <dbReference type="RefSeq" id="XP_065654332.1"/>
    </source>
</evidence>
<evidence type="ECO:0000256" key="4">
    <source>
        <dbReference type="ARBA" id="ARBA00022777"/>
    </source>
</evidence>
<sequence>MDEFHIESIDDFNLRKEKVLCSCGFGKVYLCKDENTGKKLALKTIEVGNVDNNDKAKKEVENFRHEISLFKKLNHERVVEYYGTSYTSTTISIVMEFMEGGSLHDKISNEGALDERTASEKSYQILDGLMYLHSKNIIHRDIKGANILLDLNGNCKLADFGISKQIQTIRSQVGCKSFTGTPYWMSPEVIKADSHNVEYGKKADIWSFGCTVLEMLTTEPPWFEFPPMTAIFQIATRPTVPHLPDNSSNSCVIFVNDCFISDPALRPNASQLLFYDWVRR</sequence>
<dbReference type="GO" id="GO:0016301">
    <property type="term" value="F:kinase activity"/>
    <property type="evidence" value="ECO:0007669"/>
    <property type="project" value="UniProtKB-KW"/>
</dbReference>